<dbReference type="Proteomes" id="UP000199477">
    <property type="component" value="Unassembled WGS sequence"/>
</dbReference>
<evidence type="ECO:0000313" key="1">
    <source>
        <dbReference type="EMBL" id="SFE30563.1"/>
    </source>
</evidence>
<dbReference type="EMBL" id="FONH01000002">
    <property type="protein sequence ID" value="SFE30563.1"/>
    <property type="molecule type" value="Genomic_DNA"/>
</dbReference>
<keyword evidence="2" id="KW-1185">Reference proteome</keyword>
<sequence>MANDCSHNDDPLKLVREGTSQDERAPAALSPDAAPVDARTVAHDIVFAQGYAGLLSRYSSANALVGDWRDYFGGDMAVPLAVAAIEDVDAYKTAVREWFDFLNDMDNAGDAEALKDRLGYLYAALGTLAGALDGLRQKLADETPLKGTLDNLIRTQLAPAFARLIAYYKGGMGLGVVNVAAPDLRVLQQDAKAFADVLSGGLSGAWSGDAAWAGYVSGIAADASVYGAGGAPDPFVRINHCATHNLFRSVFDLFLKVLMRIASEAQAGLADALANVSAHAPHYALYLAFLQLLTHVRDAGNGLTRRHLDFYYSTILGLRPRPSQPGHVHLLAELGKQTAQYDLAQGTLFKAGKDASGKPAFFASVDDLVANKATVASLKTVYRHGAEPLASGADDQGRLFASPVANSDDGLGAPLTSTDRSWQPFFNKDYVDGALAAIDMPPAQVGFAIASHHLLLAEGTRYVFARLQLRDALPAGFDLSDDVQCQLSTAKGWLSRDPLYFSQSDSKSIDLVLALSGADEAIVPYAAATQGYNFDTDLPLLLVTLKQDTQRGYAYARMQDLVLNSVELYVWAGGIKTVAASNDFGPVDLSKPFQPFGASPVKGSSLVLGSKEMFQKHLDWVAITLPWQVAPSVYPSTDGLPGVAVDVLQAGSWTASSDATSWMGSGSDYAYFTIYDSANQAVLDAPDIEPDEPYSTQARQGYVRLRLTGDFGQDKYQAALIAYLRNNPANSPDPGPRPPQGPVAASLTLAYASSTTLVLDTATEAAFQARAGRFFHLAPFGTAERHPYLCGGASVPLLPQFAFVRGGATLSSEAEFYIGIAGLVPPQNLALLFQVADGTANPLANKPVPHIDWSYLVDDLWVPFPQNAVVDATGGLLNSGIVTFAVPRDASSDHRLLPGGMYWLRASVHEASDAVCRLKLVAAQALEAVFADQGNAPDFSAQPLPPGTVAQLATPDAAVKSIAQPYPSFGGRGAERMPDFYRRISERLRHKDRAIDLWDYERLVLEAFPSIYKVKCLNHTQYEPAESQGSGPCSGGVYRELAPGHVTLVALPNLRGQVQRDPLKPYTSLGVLSDIQAYLAQRCSGFVQLHVKNPQFEEVRVSFTLKLRDGYDEAYYTTQLQQAITRFLSPWAFDGTGSPSFGGKIYKSALIHFVETQPCVDYVTDFRLFQDLPCQPPGSADLDEAIGSRAVSILVSAPASKHQITVIKPAPDPALAESCGCDA</sequence>
<proteinExistence type="predicted"/>
<organism evidence="1 2">
    <name type="scientific">Dyella marensis</name>
    <dbReference type="NCBI Taxonomy" id="500610"/>
    <lineage>
        <taxon>Bacteria</taxon>
        <taxon>Pseudomonadati</taxon>
        <taxon>Pseudomonadota</taxon>
        <taxon>Gammaproteobacteria</taxon>
        <taxon>Lysobacterales</taxon>
        <taxon>Rhodanobacteraceae</taxon>
        <taxon>Dyella</taxon>
    </lineage>
</organism>
<accession>A0A1I1ZJ32</accession>
<reference evidence="2" key="1">
    <citation type="submission" date="2016-10" db="EMBL/GenBank/DDBJ databases">
        <authorList>
            <person name="Varghese N."/>
            <person name="Submissions S."/>
        </authorList>
    </citation>
    <scope>NUCLEOTIDE SEQUENCE [LARGE SCALE GENOMIC DNA]</scope>
    <source>
        <strain evidence="2">UNC178MFTsu3.1</strain>
    </source>
</reference>
<protein>
    <submittedName>
        <fullName evidence="1">Baseplate J-like protein</fullName>
    </submittedName>
</protein>
<dbReference type="RefSeq" id="WP_026636676.1">
    <property type="nucleotide sequence ID" value="NZ_FONH01000002.1"/>
</dbReference>
<dbReference type="AlphaFoldDB" id="A0A1I1ZJ32"/>
<gene>
    <name evidence="1" type="ORF">SAMN02799615_00707</name>
</gene>
<evidence type="ECO:0000313" key="2">
    <source>
        <dbReference type="Proteomes" id="UP000199477"/>
    </source>
</evidence>
<name>A0A1I1ZJ32_9GAMM</name>
<dbReference type="STRING" id="500610.SAMN02799615_00707"/>